<proteinExistence type="inferred from homology"/>
<evidence type="ECO:0000256" key="3">
    <source>
        <dbReference type="ARBA" id="ARBA00022801"/>
    </source>
</evidence>
<dbReference type="PANTHER" id="PTHR28631:SF1">
    <property type="entry name" value="ACTIN MATURATION PROTEASE"/>
    <property type="match status" value="1"/>
</dbReference>
<keyword evidence="1" id="KW-0031">Aminopeptidase</keyword>
<evidence type="ECO:0000256" key="8">
    <source>
        <dbReference type="SAM" id="Coils"/>
    </source>
</evidence>
<feature type="compositionally biased region" description="Basic residues" evidence="9">
    <location>
        <begin position="35"/>
        <end position="46"/>
    </location>
</feature>
<comment type="similarity">
    <text evidence="4">Belongs to the ACTMAP family.</text>
</comment>
<feature type="region of interest" description="Disordered" evidence="9">
    <location>
        <begin position="664"/>
        <end position="725"/>
    </location>
</feature>
<keyword evidence="11" id="KW-1185">Reference proteome</keyword>
<feature type="compositionally biased region" description="Polar residues" evidence="9">
    <location>
        <begin position="1"/>
        <end position="10"/>
    </location>
</feature>
<keyword evidence="2" id="KW-0645">Protease</keyword>
<feature type="compositionally biased region" description="Basic and acidic residues" evidence="9">
    <location>
        <begin position="22"/>
        <end position="34"/>
    </location>
</feature>
<protein>
    <recommendedName>
        <fullName evidence="5">Actin maturation protease</fullName>
    </recommendedName>
    <alternativeName>
        <fullName evidence="6">Actin aminopeptidase ACTMAP</fullName>
    </alternativeName>
</protein>
<organism evidence="10 11">
    <name type="scientific">Necator americanus</name>
    <name type="common">Human hookworm</name>
    <dbReference type="NCBI Taxonomy" id="51031"/>
    <lineage>
        <taxon>Eukaryota</taxon>
        <taxon>Metazoa</taxon>
        <taxon>Ecdysozoa</taxon>
        <taxon>Nematoda</taxon>
        <taxon>Chromadorea</taxon>
        <taxon>Rhabditida</taxon>
        <taxon>Rhabditina</taxon>
        <taxon>Rhabditomorpha</taxon>
        <taxon>Strongyloidea</taxon>
        <taxon>Ancylostomatidae</taxon>
        <taxon>Bunostominae</taxon>
        <taxon>Necator</taxon>
    </lineage>
</organism>
<dbReference type="InterPro" id="IPR040043">
    <property type="entry name" value="ACTMAP"/>
</dbReference>
<gene>
    <name evidence="10" type="primary">Necator_chrV.g17564</name>
    <name evidence="10" type="ORF">RB195_012774</name>
</gene>
<feature type="compositionally biased region" description="Basic and acidic residues" evidence="9">
    <location>
        <begin position="47"/>
        <end position="56"/>
    </location>
</feature>
<evidence type="ECO:0000313" key="10">
    <source>
        <dbReference type="EMBL" id="KAK6753387.1"/>
    </source>
</evidence>
<reference evidence="10 11" key="1">
    <citation type="submission" date="2023-08" db="EMBL/GenBank/DDBJ databases">
        <title>A Necator americanus chromosomal reference genome.</title>
        <authorList>
            <person name="Ilik V."/>
            <person name="Petrzelkova K.J."/>
            <person name="Pardy F."/>
            <person name="Fuh T."/>
            <person name="Niatou-Singa F.S."/>
            <person name="Gouil Q."/>
            <person name="Baker L."/>
            <person name="Ritchie M.E."/>
            <person name="Jex A.R."/>
            <person name="Gazzola D."/>
            <person name="Li H."/>
            <person name="Toshio Fujiwara R."/>
            <person name="Zhan B."/>
            <person name="Aroian R.V."/>
            <person name="Pafco B."/>
            <person name="Schwarz E.M."/>
        </authorList>
    </citation>
    <scope>NUCLEOTIDE SEQUENCE [LARGE SCALE GENOMIC DNA]</scope>
    <source>
        <strain evidence="10 11">Aroian</strain>
        <tissue evidence="10">Whole animal</tissue>
    </source>
</reference>
<feature type="compositionally biased region" description="Basic and acidic residues" evidence="9">
    <location>
        <begin position="716"/>
        <end position="725"/>
    </location>
</feature>
<evidence type="ECO:0000256" key="1">
    <source>
        <dbReference type="ARBA" id="ARBA00022438"/>
    </source>
</evidence>
<evidence type="ECO:0000256" key="6">
    <source>
        <dbReference type="ARBA" id="ARBA00034908"/>
    </source>
</evidence>
<evidence type="ECO:0000313" key="11">
    <source>
        <dbReference type="Proteomes" id="UP001303046"/>
    </source>
</evidence>
<dbReference type="PANTHER" id="PTHR28631">
    <property type="entry name" value="UPF0692 PROTEIN C19ORF54"/>
    <property type="match status" value="1"/>
</dbReference>
<feature type="region of interest" description="Disordered" evidence="9">
    <location>
        <begin position="466"/>
        <end position="488"/>
    </location>
</feature>
<accession>A0ABR1DSI3</accession>
<feature type="coiled-coil region" evidence="8">
    <location>
        <begin position="601"/>
        <end position="628"/>
    </location>
</feature>
<comment type="caution">
    <text evidence="10">The sequence shown here is derived from an EMBL/GenBank/DDBJ whole genome shotgun (WGS) entry which is preliminary data.</text>
</comment>
<dbReference type="Pfam" id="PF21646">
    <property type="entry name" value="ACTMAP-like_C"/>
    <property type="match status" value="1"/>
</dbReference>
<evidence type="ECO:0000256" key="7">
    <source>
        <dbReference type="ARBA" id="ARBA00049041"/>
    </source>
</evidence>
<keyword evidence="8" id="KW-0175">Coiled coil</keyword>
<keyword evidence="3" id="KW-0378">Hydrolase</keyword>
<evidence type="ECO:0000256" key="2">
    <source>
        <dbReference type="ARBA" id="ARBA00022670"/>
    </source>
</evidence>
<sequence>MPTTYSSTQYLDCPRTMFNGPGDRRRFIAQPRERSPKRHSKRRRSRGSRERGEREPLPPYGYPYMEAGDKMGNGSNGEFKRMFTGNPDIDPYHPGMMEFRGPPRRDIMPLVMPANERVREGIVFEYGNYYEFLVDLLDESNKVLMRVNPLGQPRRIEERISPTTRAEKSRIIVPSYDFDRNDLLHCDIVITGLPPSVFFGSGFGHRPVLARDAAAKDLVDKFYRVGLVTEALHASIGSSPVFRKGNLPEKDYAIALDALIDLDKKMSECSWPWDIFSARELEQDVLDRLKFVFNAVIDDIYFRGNQHGRDRFRADPMDTNGSMNSGIIEYPKKMEFCRRCKLSGHSEGECGDEYAEKRLKERARSRSPSRSFRTEPHYDRFRQGEWYHDHRDIGNVGTQYTPDEIAQKIAEQRGELLRREMMMRPIEAQSAPHSLLSKTAFLPQPLLPPGKDIATFDQPYNPSANPPFLEHEFRPTRGGEEFSTGRGADPRRIDEEQFLREKERELERRMQKEFEDRRRVLEEEIRKQVQVEERAKLQMELSQRLPHRAPQISDNSFPSFSPKYPSSSAFLLPPSLSTFVGNKYDIEPNPESYSSAPDFEIEEIKRLVKETEEKLLDLQRNAREAELAAIFESRAFRTVAELGENAYLLDRSQKQLLLSELKEILSHPGPPERNTGHLRRSRSREKSRRKRTSHHHDRGYSHRSRSSRRHGSYRSSGDRETFKEVRHQIGGVTVRNLDSSEQRRLKVGDIVAAQDEKTGKWATAHIAKISGDTATLATGNTTWKKALHELFKEVPEWSVVYRIHEYIMSVAEVENIEEGLHSSIQAEGIKDVTVQDAEEVTKCSRDICDSYRNICRVVKNYASIRADDAIVLGNPPESLQELDQAERIKEGCEITKEHEQNAMRIDNNILNSGYFSPLIRLRIDEVLSRHVASSSSVVPGGHMRVSFLDPHIQSGPQCGLAALSMSSQLLGLERKKISDMLEKAKKLGFTVQGEMFSADWLGELACALWPLDAEILSFPSPDELIKLMAADYAVFVPYDCDRNHEPALRNGHGAHWAILVGFLNVDINVIGLHSAPPDLHVLEDESFYVFAYHGKSKHMALWSYCCLRRSCCQLYEPGPMRKAPDYMIPEDGLSQLRGKCVCLKKLEGSISEK</sequence>
<dbReference type="Proteomes" id="UP001303046">
    <property type="component" value="Unassembled WGS sequence"/>
</dbReference>
<evidence type="ECO:0000256" key="9">
    <source>
        <dbReference type="SAM" id="MobiDB-lite"/>
    </source>
</evidence>
<feature type="compositionally biased region" description="Basic residues" evidence="9">
    <location>
        <begin position="676"/>
        <end position="712"/>
    </location>
</feature>
<comment type="catalytic activity">
    <reaction evidence="7">
        <text>N-terminal N(alpha)-acetyl-L-cysteinyl-L-aspartyl-[protein] + H2O = N-terminal L-aspartyl-[protein] + N-acetyl-L-cysteine</text>
        <dbReference type="Rhea" id="RHEA:74579"/>
        <dbReference type="Rhea" id="RHEA-COMP:12669"/>
        <dbReference type="Rhea" id="RHEA-COMP:18395"/>
        <dbReference type="ChEBI" id="CHEBI:15377"/>
        <dbReference type="ChEBI" id="CHEBI:64720"/>
        <dbReference type="ChEBI" id="CHEBI:78236"/>
        <dbReference type="ChEBI" id="CHEBI:193599"/>
    </reaction>
    <physiologicalReaction direction="left-to-right" evidence="7">
        <dbReference type="Rhea" id="RHEA:74580"/>
    </physiologicalReaction>
</comment>
<feature type="region of interest" description="Disordered" evidence="9">
    <location>
        <begin position="1"/>
        <end position="65"/>
    </location>
</feature>
<dbReference type="EMBL" id="JAVFWL010000005">
    <property type="protein sequence ID" value="KAK6753387.1"/>
    <property type="molecule type" value="Genomic_DNA"/>
</dbReference>
<evidence type="ECO:0000256" key="4">
    <source>
        <dbReference type="ARBA" id="ARBA00034725"/>
    </source>
</evidence>
<evidence type="ECO:0000256" key="5">
    <source>
        <dbReference type="ARBA" id="ARBA00034848"/>
    </source>
</evidence>
<name>A0ABR1DSI3_NECAM</name>
<feature type="compositionally biased region" description="Basic and acidic residues" evidence="9">
    <location>
        <begin position="469"/>
        <end position="480"/>
    </location>
</feature>